<evidence type="ECO:0000256" key="1">
    <source>
        <dbReference type="ARBA" id="ARBA00004141"/>
    </source>
</evidence>
<reference evidence="9 10" key="1">
    <citation type="submission" date="2014-04" db="EMBL/GenBank/DDBJ databases">
        <authorList>
            <consortium name="DOE Joint Genome Institute"/>
            <person name="Kuo A."/>
            <person name="Girlanda M."/>
            <person name="Perotto S."/>
            <person name="Kohler A."/>
            <person name="Nagy L.G."/>
            <person name="Floudas D."/>
            <person name="Copeland A."/>
            <person name="Barry K.W."/>
            <person name="Cichocki N."/>
            <person name="Veneault-Fourrey C."/>
            <person name="LaButti K."/>
            <person name="Lindquist E.A."/>
            <person name="Lipzen A."/>
            <person name="Lundell T."/>
            <person name="Morin E."/>
            <person name="Murat C."/>
            <person name="Sun H."/>
            <person name="Tunlid A."/>
            <person name="Henrissat B."/>
            <person name="Grigoriev I.V."/>
            <person name="Hibbett D.S."/>
            <person name="Martin F."/>
            <person name="Nordberg H.P."/>
            <person name="Cantor M.N."/>
            <person name="Hua S.X."/>
        </authorList>
    </citation>
    <scope>NUCLEOTIDE SEQUENCE [LARGE SCALE GENOMIC DNA]</scope>
    <source>
        <strain evidence="9 10">MUT 4182</strain>
    </source>
</reference>
<feature type="domain" description="Peptidase S54 rhomboid" evidence="8">
    <location>
        <begin position="102"/>
        <end position="280"/>
    </location>
</feature>
<evidence type="ECO:0000256" key="4">
    <source>
        <dbReference type="ARBA" id="ARBA00022801"/>
    </source>
</evidence>
<keyword evidence="5 7" id="KW-1133">Transmembrane helix</keyword>
<feature type="transmembrane region" description="Helical" evidence="7">
    <location>
        <begin position="232"/>
        <end position="257"/>
    </location>
</feature>
<dbReference type="OrthoDB" id="10260614at2759"/>
<dbReference type="Pfam" id="PF01694">
    <property type="entry name" value="Rhomboid"/>
    <property type="match status" value="1"/>
</dbReference>
<keyword evidence="6 7" id="KW-0472">Membrane</keyword>
<keyword evidence="10" id="KW-1185">Reference proteome</keyword>
<evidence type="ECO:0000256" key="7">
    <source>
        <dbReference type="SAM" id="Phobius"/>
    </source>
</evidence>
<evidence type="ECO:0000313" key="9">
    <source>
        <dbReference type="EMBL" id="KIO29886.1"/>
    </source>
</evidence>
<proteinExistence type="inferred from homology"/>
<dbReference type="STRING" id="1051891.A0A0C3QNZ7"/>
<evidence type="ECO:0000256" key="6">
    <source>
        <dbReference type="ARBA" id="ARBA00023136"/>
    </source>
</evidence>
<evidence type="ECO:0000313" key="10">
    <source>
        <dbReference type="Proteomes" id="UP000054248"/>
    </source>
</evidence>
<dbReference type="AlphaFoldDB" id="A0A0C3QNZ7"/>
<dbReference type="PANTHER" id="PTHR43731:SF14">
    <property type="entry name" value="PRESENILIN-ASSOCIATED RHOMBOID-LIKE PROTEIN, MITOCHONDRIAL"/>
    <property type="match status" value="1"/>
</dbReference>
<evidence type="ECO:0000259" key="8">
    <source>
        <dbReference type="Pfam" id="PF01694"/>
    </source>
</evidence>
<dbReference type="InterPro" id="IPR022764">
    <property type="entry name" value="Peptidase_S54_rhomboid_dom"/>
</dbReference>
<dbReference type="HOGENOM" id="CLU_034022_0_0_1"/>
<feature type="transmembrane region" description="Helical" evidence="7">
    <location>
        <begin position="208"/>
        <end position="226"/>
    </location>
</feature>
<dbReference type="Gene3D" id="1.20.1540.10">
    <property type="entry name" value="Rhomboid-like"/>
    <property type="match status" value="1"/>
</dbReference>
<organism evidence="9 10">
    <name type="scientific">Tulasnella calospora MUT 4182</name>
    <dbReference type="NCBI Taxonomy" id="1051891"/>
    <lineage>
        <taxon>Eukaryota</taxon>
        <taxon>Fungi</taxon>
        <taxon>Dikarya</taxon>
        <taxon>Basidiomycota</taxon>
        <taxon>Agaricomycotina</taxon>
        <taxon>Agaricomycetes</taxon>
        <taxon>Cantharellales</taxon>
        <taxon>Tulasnellaceae</taxon>
        <taxon>Tulasnella</taxon>
    </lineage>
</organism>
<feature type="transmembrane region" description="Helical" evidence="7">
    <location>
        <begin position="67"/>
        <end position="84"/>
    </location>
</feature>
<dbReference type="GO" id="GO:0004252">
    <property type="term" value="F:serine-type endopeptidase activity"/>
    <property type="evidence" value="ECO:0007669"/>
    <property type="project" value="InterPro"/>
</dbReference>
<accession>A0A0C3QNZ7</accession>
<dbReference type="EMBL" id="KN822977">
    <property type="protein sequence ID" value="KIO29886.1"/>
    <property type="molecule type" value="Genomic_DNA"/>
</dbReference>
<protein>
    <recommendedName>
        <fullName evidence="8">Peptidase S54 rhomboid domain-containing protein</fullName>
    </recommendedName>
</protein>
<dbReference type="PANTHER" id="PTHR43731">
    <property type="entry name" value="RHOMBOID PROTEASE"/>
    <property type="match status" value="1"/>
</dbReference>
<comment type="subcellular location">
    <subcellularLocation>
        <location evidence="1">Membrane</location>
        <topology evidence="1">Multi-pass membrane protein</topology>
    </subcellularLocation>
</comment>
<reference evidence="10" key="2">
    <citation type="submission" date="2015-01" db="EMBL/GenBank/DDBJ databases">
        <title>Evolutionary Origins and Diversification of the Mycorrhizal Mutualists.</title>
        <authorList>
            <consortium name="DOE Joint Genome Institute"/>
            <consortium name="Mycorrhizal Genomics Consortium"/>
            <person name="Kohler A."/>
            <person name="Kuo A."/>
            <person name="Nagy L.G."/>
            <person name="Floudas D."/>
            <person name="Copeland A."/>
            <person name="Barry K.W."/>
            <person name="Cichocki N."/>
            <person name="Veneault-Fourrey C."/>
            <person name="LaButti K."/>
            <person name="Lindquist E.A."/>
            <person name="Lipzen A."/>
            <person name="Lundell T."/>
            <person name="Morin E."/>
            <person name="Murat C."/>
            <person name="Riley R."/>
            <person name="Ohm R."/>
            <person name="Sun H."/>
            <person name="Tunlid A."/>
            <person name="Henrissat B."/>
            <person name="Grigoriev I.V."/>
            <person name="Hibbett D.S."/>
            <person name="Martin F."/>
        </authorList>
    </citation>
    <scope>NUCLEOTIDE SEQUENCE [LARGE SCALE GENOMIC DNA]</scope>
    <source>
        <strain evidence="10">MUT 4182</strain>
    </source>
</reference>
<name>A0A0C3QNZ7_9AGAM</name>
<feature type="transmembrane region" description="Helical" evidence="7">
    <location>
        <begin position="117"/>
        <end position="138"/>
    </location>
</feature>
<dbReference type="GO" id="GO:0006465">
    <property type="term" value="P:signal peptide processing"/>
    <property type="evidence" value="ECO:0007669"/>
    <property type="project" value="TreeGrafter"/>
</dbReference>
<evidence type="ECO:0000256" key="5">
    <source>
        <dbReference type="ARBA" id="ARBA00022989"/>
    </source>
</evidence>
<sequence length="318" mass="35257">MWRLSHEPSSREMFQARMRIVRAKWQQRADELHEQLKSWPSVLGFHSNRLFVILANSWLWAGEGGRVAYGITAINAGVFLGWCIPRLRPFMSRHFTHNVLSGKAYTMLTSVFSHASLMHLGFNSLALISFSSAAWWILQDMQNRAPSGLQEATPKWHFLAFYIAAGLASSYVSHVAQASRLRLVLRNIAKPERAAAALKAAASIKPSLGASGAIYAVVALTAFYYPSTAVNIMFIPIAVPIGAAVSGMVALDILGVIRGWQMFDHWAHLGGAAFGALAYWDGGRTWDWHKQMNKGKVEQRVKAAVEQMEQENSKSTDA</sequence>
<gene>
    <name evidence="9" type="ORF">M407DRAFT_160976</name>
</gene>
<comment type="similarity">
    <text evidence="2">Belongs to the peptidase S54 family.</text>
</comment>
<feature type="transmembrane region" description="Helical" evidence="7">
    <location>
        <begin position="158"/>
        <end position="176"/>
    </location>
</feature>
<dbReference type="InterPro" id="IPR035952">
    <property type="entry name" value="Rhomboid-like_sf"/>
</dbReference>
<dbReference type="Proteomes" id="UP000054248">
    <property type="component" value="Unassembled WGS sequence"/>
</dbReference>
<dbReference type="SUPFAM" id="SSF144091">
    <property type="entry name" value="Rhomboid-like"/>
    <property type="match status" value="1"/>
</dbReference>
<dbReference type="InterPro" id="IPR050925">
    <property type="entry name" value="Rhomboid_protease_S54"/>
</dbReference>
<keyword evidence="3 7" id="KW-0812">Transmembrane</keyword>
<evidence type="ECO:0000256" key="2">
    <source>
        <dbReference type="ARBA" id="ARBA00009045"/>
    </source>
</evidence>
<keyword evidence="4" id="KW-0378">Hydrolase</keyword>
<evidence type="ECO:0000256" key="3">
    <source>
        <dbReference type="ARBA" id="ARBA00022692"/>
    </source>
</evidence>
<dbReference type="GO" id="GO:0016020">
    <property type="term" value="C:membrane"/>
    <property type="evidence" value="ECO:0007669"/>
    <property type="project" value="UniProtKB-SubCell"/>
</dbReference>